<dbReference type="PANTHER" id="PTHR11937">
    <property type="entry name" value="ACTIN"/>
    <property type="match status" value="1"/>
</dbReference>
<evidence type="ECO:0000313" key="3">
    <source>
        <dbReference type="EMBL" id="GMK58981.1"/>
    </source>
</evidence>
<evidence type="ECO:0000256" key="2">
    <source>
        <dbReference type="SAM" id="MobiDB-lite"/>
    </source>
</evidence>
<feature type="compositionally biased region" description="Low complexity" evidence="2">
    <location>
        <begin position="1"/>
        <end position="10"/>
    </location>
</feature>
<reference evidence="3" key="1">
    <citation type="journal article" date="2023" name="BMC Genomics">
        <title>Chromosome-level genome assemblies of Cutaneotrichosporon spp. (Trichosporonales, Basidiomycota) reveal imbalanced evolution between nucleotide sequences and chromosome synteny.</title>
        <authorList>
            <person name="Kobayashi Y."/>
            <person name="Kayamori A."/>
            <person name="Aoki K."/>
            <person name="Shiwa Y."/>
            <person name="Matsutani M."/>
            <person name="Fujita N."/>
            <person name="Sugita T."/>
            <person name="Iwasaki W."/>
            <person name="Tanaka N."/>
            <person name="Takashima M."/>
        </authorList>
    </citation>
    <scope>NUCLEOTIDE SEQUENCE</scope>
    <source>
        <strain evidence="3">HIS016</strain>
    </source>
</reference>
<dbReference type="Proteomes" id="UP001222932">
    <property type="component" value="Unassembled WGS sequence"/>
</dbReference>
<dbReference type="Gene3D" id="3.90.640.10">
    <property type="entry name" value="Actin, Chain A, domain 4"/>
    <property type="match status" value="1"/>
</dbReference>
<dbReference type="Gene3D" id="3.30.420.40">
    <property type="match status" value="2"/>
</dbReference>
<feature type="region of interest" description="Disordered" evidence="2">
    <location>
        <begin position="89"/>
        <end position="120"/>
    </location>
</feature>
<comment type="caution">
    <text evidence="3">The sequence shown here is derived from an EMBL/GenBank/DDBJ whole genome shotgun (WGS) entry which is preliminary data.</text>
</comment>
<dbReference type="InterPro" id="IPR004000">
    <property type="entry name" value="Actin"/>
</dbReference>
<feature type="region of interest" description="Disordered" evidence="2">
    <location>
        <begin position="1"/>
        <end position="49"/>
    </location>
</feature>
<sequence length="720" mass="78208">MDTADVTAPSSPAPEAPEVPEVTEEVPAGPSAPAPRKATRRAKPKAEHTTAYTTAFVPALFNIRNPVGDFLQKESNVEVRRQVVLAKRKEREAAEENKGEKVGEQANGTGNDGNGNGAEDGVVLTAKEGEEKRKEEQQARLSRILIIHPGSRNLRLGRASDFYPHEVPNCIARAADAPGGHNPPVLGKRAADMDDNIGHLREYLRNKLRVNKLVTDARDGARVNAANAKAKPETIPEHNDPYRVDWTEVDGRPFVVGTEALRLAGSSGFRVRYPIHQRTFNARDWASLQLLIDDIKLILQESLRTELDIRPKDYKNYNVVLVVPDFGDRVYVERMTDVILNIMGFKEIALHQESYCAIFSAGMSSACVVDIGAQASSVTLVEEGMVNPDTRMRLSYGGDDVTVALAALLQRASFPYKGLDLARTQDWIMMDNLKIKLATLEEHLVANTPWDLYVVPEKGLTNKYLLRTYDENVLAPLCWFDTRMIDFETKRETSFTVVNPNVSDMIKSPYGEPTAAMRACTAHLLPSAPEIKEAVSAGSTPAPQATAPVSPVGKSGPPTPAPGEKSATPAPATLAPPTALHSTAATPAPDADADDTPPFDVVYEASKTPLDGAIAASISAASSENKVRTAANSILLVGGGSALKGLAPFIEDRLPALLRQRGYPVDHVSIVPPPRGLNPRFMSWKGASVMCNLNLPDMWIGRDEVEELGARVLKDHVSFL</sequence>
<protein>
    <recommendedName>
        <fullName evidence="5">Actin-related protein 8</fullName>
    </recommendedName>
</protein>
<feature type="compositionally biased region" description="Low complexity" evidence="2">
    <location>
        <begin position="566"/>
        <end position="590"/>
    </location>
</feature>
<dbReference type="SUPFAM" id="SSF53067">
    <property type="entry name" value="Actin-like ATPase domain"/>
    <property type="match status" value="2"/>
</dbReference>
<keyword evidence="4" id="KW-1185">Reference proteome</keyword>
<evidence type="ECO:0008006" key="5">
    <source>
        <dbReference type="Google" id="ProtNLM"/>
    </source>
</evidence>
<proteinExistence type="inferred from homology"/>
<dbReference type="EMBL" id="BTCM01000006">
    <property type="protein sequence ID" value="GMK58981.1"/>
    <property type="molecule type" value="Genomic_DNA"/>
</dbReference>
<evidence type="ECO:0000313" key="4">
    <source>
        <dbReference type="Proteomes" id="UP001222932"/>
    </source>
</evidence>
<evidence type="ECO:0000256" key="1">
    <source>
        <dbReference type="RuleBase" id="RU000487"/>
    </source>
</evidence>
<feature type="compositionally biased region" description="Basic and acidic residues" evidence="2">
    <location>
        <begin position="89"/>
        <end position="103"/>
    </location>
</feature>
<dbReference type="AlphaFoldDB" id="A0AAD3TYP3"/>
<dbReference type="InterPro" id="IPR043129">
    <property type="entry name" value="ATPase_NBD"/>
</dbReference>
<dbReference type="Pfam" id="PF00022">
    <property type="entry name" value="Actin"/>
    <property type="match status" value="2"/>
</dbReference>
<dbReference type="CDD" id="cd10206">
    <property type="entry name" value="ASKHA_NBD_Arp8-like"/>
    <property type="match status" value="1"/>
</dbReference>
<feature type="region of interest" description="Disordered" evidence="2">
    <location>
        <begin position="534"/>
        <end position="601"/>
    </location>
</feature>
<comment type="similarity">
    <text evidence="1">Belongs to the actin family.</text>
</comment>
<dbReference type="SMART" id="SM00268">
    <property type="entry name" value="ACTIN"/>
    <property type="match status" value="1"/>
</dbReference>
<organism evidence="3 4">
    <name type="scientific">Cutaneotrichosporon spelunceum</name>
    <dbReference type="NCBI Taxonomy" id="1672016"/>
    <lineage>
        <taxon>Eukaryota</taxon>
        <taxon>Fungi</taxon>
        <taxon>Dikarya</taxon>
        <taxon>Basidiomycota</taxon>
        <taxon>Agaricomycotina</taxon>
        <taxon>Tremellomycetes</taxon>
        <taxon>Trichosporonales</taxon>
        <taxon>Trichosporonaceae</taxon>
        <taxon>Cutaneotrichosporon</taxon>
    </lineage>
</organism>
<gene>
    <name evidence="3" type="primary">ARP8</name>
    <name evidence="3" type="ORF">CspeluHIS016_0604230</name>
</gene>
<name>A0AAD3TYP3_9TREE</name>
<reference evidence="3" key="2">
    <citation type="submission" date="2023-06" db="EMBL/GenBank/DDBJ databases">
        <authorList>
            <person name="Kobayashi Y."/>
            <person name="Kayamori A."/>
            <person name="Aoki K."/>
            <person name="Shiwa Y."/>
            <person name="Fujita N."/>
            <person name="Sugita T."/>
            <person name="Iwasaki W."/>
            <person name="Tanaka N."/>
            <person name="Takashima M."/>
        </authorList>
    </citation>
    <scope>NUCLEOTIDE SEQUENCE</scope>
    <source>
        <strain evidence="3">HIS016</strain>
    </source>
</reference>
<accession>A0AAD3TYP3</accession>